<keyword evidence="1 5" id="KW-0328">Glycosyltransferase</keyword>
<gene>
    <name evidence="5" type="ORF">EDD41_1021</name>
</gene>
<dbReference type="SUPFAM" id="SSF53756">
    <property type="entry name" value="UDP-Glycosyltransferase/glycogen phosphorylase"/>
    <property type="match status" value="1"/>
</dbReference>
<protein>
    <submittedName>
        <fullName evidence="5">Phosphatidylinositol alpha 1,6-mannosyltransferase</fullName>
    </submittedName>
</protein>
<accession>A0A3N1ZT05</accession>
<dbReference type="PANTHER" id="PTHR45947">
    <property type="entry name" value="SULFOQUINOVOSYL TRANSFERASE SQD2"/>
    <property type="match status" value="1"/>
</dbReference>
<dbReference type="EMBL" id="RKHG01000001">
    <property type="protein sequence ID" value="ROR53848.1"/>
    <property type="molecule type" value="Genomic_DNA"/>
</dbReference>
<evidence type="ECO:0000313" key="5">
    <source>
        <dbReference type="EMBL" id="ROR53848.1"/>
    </source>
</evidence>
<dbReference type="Proteomes" id="UP000275749">
    <property type="component" value="Unassembled WGS sequence"/>
</dbReference>
<name>A0A3N1ZT05_9ACTN</name>
<sequence length="388" mass="42850">MGSTIENVRVAFAAESFLPQVNGVTNSVLRMLEHLQAQGHEALVLAPAAAGRVPKQYAGFPVVTLSSVGLPGYSDVRVNTAPRFMIDRTLADFRPDVVHLAAPFAIGYKAALSAARLNIPSVGIYQTEIATYATQYGFPALEPVFWYRLRQAHQLATLNFAPSTYARDQLMEQGIPRVGIWARGVDSVRFHPDRRDEELRREWAPNGEKIVGYMGRLAAEKRVQDLSAIADIPGIKLVIIGDGPSRAELEQQLPGAIFLGMKGGEELPRCLASFDLFVHTGELETFGQSIQEAEASGLPVIAPRRGGPIDLVKPSHNGWLYEPGRLDQLRGHVLDLVGDDFKRQAFGRTARANVEYRTWPFICGQLVEHYEEAIKMGVRIPRLTNSTR</sequence>
<dbReference type="Gene3D" id="3.40.50.2000">
    <property type="entry name" value="Glycogen Phosphorylase B"/>
    <property type="match status" value="2"/>
</dbReference>
<evidence type="ECO:0000313" key="6">
    <source>
        <dbReference type="Proteomes" id="UP000275749"/>
    </source>
</evidence>
<dbReference type="InterPro" id="IPR001296">
    <property type="entry name" value="Glyco_trans_1"/>
</dbReference>
<dbReference type="Pfam" id="PF13439">
    <property type="entry name" value="Glyco_transf_4"/>
    <property type="match status" value="1"/>
</dbReference>
<dbReference type="GO" id="GO:0016758">
    <property type="term" value="F:hexosyltransferase activity"/>
    <property type="evidence" value="ECO:0007669"/>
    <property type="project" value="TreeGrafter"/>
</dbReference>
<dbReference type="AlphaFoldDB" id="A0A3N1ZT05"/>
<feature type="domain" description="Glycosyl transferase family 1" evidence="3">
    <location>
        <begin position="197"/>
        <end position="351"/>
    </location>
</feature>
<evidence type="ECO:0000259" key="4">
    <source>
        <dbReference type="Pfam" id="PF13439"/>
    </source>
</evidence>
<organism evidence="5 6">
    <name type="scientific">Luteococcus japonicus</name>
    <dbReference type="NCBI Taxonomy" id="33984"/>
    <lineage>
        <taxon>Bacteria</taxon>
        <taxon>Bacillati</taxon>
        <taxon>Actinomycetota</taxon>
        <taxon>Actinomycetes</taxon>
        <taxon>Propionibacteriales</taxon>
        <taxon>Propionibacteriaceae</taxon>
        <taxon>Luteococcus</taxon>
    </lineage>
</organism>
<keyword evidence="2 5" id="KW-0808">Transferase</keyword>
<dbReference type="InterPro" id="IPR028098">
    <property type="entry name" value="Glyco_trans_4-like_N"/>
</dbReference>
<dbReference type="PANTHER" id="PTHR45947:SF3">
    <property type="entry name" value="SULFOQUINOVOSYL TRANSFERASE SQD2"/>
    <property type="match status" value="1"/>
</dbReference>
<dbReference type="GO" id="GO:1901137">
    <property type="term" value="P:carbohydrate derivative biosynthetic process"/>
    <property type="evidence" value="ECO:0007669"/>
    <property type="project" value="UniProtKB-ARBA"/>
</dbReference>
<dbReference type="InterPro" id="IPR050194">
    <property type="entry name" value="Glycosyltransferase_grp1"/>
</dbReference>
<evidence type="ECO:0000256" key="2">
    <source>
        <dbReference type="ARBA" id="ARBA00022679"/>
    </source>
</evidence>
<reference evidence="5 6" key="1">
    <citation type="submission" date="2018-11" db="EMBL/GenBank/DDBJ databases">
        <title>Sequencing the genomes of 1000 actinobacteria strains.</title>
        <authorList>
            <person name="Klenk H.-P."/>
        </authorList>
    </citation>
    <scope>NUCLEOTIDE SEQUENCE [LARGE SCALE GENOMIC DNA]</scope>
    <source>
        <strain evidence="5 6">DSM 10546</strain>
    </source>
</reference>
<dbReference type="Pfam" id="PF00534">
    <property type="entry name" value="Glycos_transf_1"/>
    <property type="match status" value="1"/>
</dbReference>
<proteinExistence type="predicted"/>
<evidence type="ECO:0000256" key="1">
    <source>
        <dbReference type="ARBA" id="ARBA00022676"/>
    </source>
</evidence>
<comment type="caution">
    <text evidence="5">The sequence shown here is derived from an EMBL/GenBank/DDBJ whole genome shotgun (WGS) entry which is preliminary data.</text>
</comment>
<dbReference type="CDD" id="cd03814">
    <property type="entry name" value="GT4-like"/>
    <property type="match status" value="1"/>
</dbReference>
<feature type="domain" description="Glycosyltransferase subfamily 4-like N-terminal" evidence="4">
    <location>
        <begin position="21"/>
        <end position="187"/>
    </location>
</feature>
<evidence type="ECO:0000259" key="3">
    <source>
        <dbReference type="Pfam" id="PF00534"/>
    </source>
</evidence>